<dbReference type="Pfam" id="PF08263">
    <property type="entry name" value="LRRNT_2"/>
    <property type="match status" value="1"/>
</dbReference>
<keyword evidence="5" id="KW-1070">Brassinosteroid signaling pathway</keyword>
<organism evidence="14 15">
    <name type="scientific">Paspalum notatum var. saurae</name>
    <dbReference type="NCBI Taxonomy" id="547442"/>
    <lineage>
        <taxon>Eukaryota</taxon>
        <taxon>Viridiplantae</taxon>
        <taxon>Streptophyta</taxon>
        <taxon>Embryophyta</taxon>
        <taxon>Tracheophyta</taxon>
        <taxon>Spermatophyta</taxon>
        <taxon>Magnoliopsida</taxon>
        <taxon>Liliopsida</taxon>
        <taxon>Poales</taxon>
        <taxon>Poaceae</taxon>
        <taxon>PACMAD clade</taxon>
        <taxon>Panicoideae</taxon>
        <taxon>Andropogonodae</taxon>
        <taxon>Paspaleae</taxon>
        <taxon>Paspalinae</taxon>
        <taxon>Paspalum</taxon>
    </lineage>
</organism>
<evidence type="ECO:0000256" key="2">
    <source>
        <dbReference type="ARBA" id="ARBA00009592"/>
    </source>
</evidence>
<dbReference type="Pfam" id="PF12799">
    <property type="entry name" value="LRR_4"/>
    <property type="match status" value="1"/>
</dbReference>
<accession>A0AAQ3PNQ2</accession>
<dbReference type="Gene3D" id="3.80.10.10">
    <property type="entry name" value="Ribonuclease Inhibitor"/>
    <property type="match status" value="4"/>
</dbReference>
<keyword evidence="9 12" id="KW-1133">Transmembrane helix</keyword>
<comment type="similarity">
    <text evidence="2">Belongs to the RLP family.</text>
</comment>
<dbReference type="EMBL" id="CP144745">
    <property type="protein sequence ID" value="WVZ51118.1"/>
    <property type="molecule type" value="Genomic_DNA"/>
</dbReference>
<evidence type="ECO:0000256" key="10">
    <source>
        <dbReference type="ARBA" id="ARBA00023136"/>
    </source>
</evidence>
<dbReference type="GO" id="GO:0005886">
    <property type="term" value="C:plasma membrane"/>
    <property type="evidence" value="ECO:0007669"/>
    <property type="project" value="UniProtKB-SubCell"/>
</dbReference>
<dbReference type="InterPro" id="IPR046956">
    <property type="entry name" value="RLP23-like"/>
</dbReference>
<protein>
    <recommendedName>
        <fullName evidence="13">Leucine-rich repeat-containing N-terminal plant-type domain-containing protein</fullName>
    </recommendedName>
</protein>
<comment type="subcellular location">
    <subcellularLocation>
        <location evidence="1">Cell membrane</location>
        <topology evidence="1">Single-pass type I membrane protein</topology>
    </subcellularLocation>
</comment>
<dbReference type="SUPFAM" id="SSF52058">
    <property type="entry name" value="L domain-like"/>
    <property type="match status" value="3"/>
</dbReference>
<evidence type="ECO:0000256" key="3">
    <source>
        <dbReference type="ARBA" id="ARBA00022475"/>
    </source>
</evidence>
<dbReference type="Pfam" id="PF00560">
    <property type="entry name" value="LRR_1"/>
    <property type="match status" value="9"/>
</dbReference>
<evidence type="ECO:0000256" key="8">
    <source>
        <dbReference type="ARBA" id="ARBA00022737"/>
    </source>
</evidence>
<dbReference type="FunFam" id="3.80.10.10:FF:000649">
    <property type="entry name" value="Leucine Rich Repeat family protein"/>
    <property type="match status" value="1"/>
</dbReference>
<dbReference type="FunFam" id="3.80.10.10:FF:000111">
    <property type="entry name" value="LRR receptor-like serine/threonine-protein kinase ERECTA"/>
    <property type="match status" value="1"/>
</dbReference>
<gene>
    <name evidence="14" type="ORF">U9M48_002294</name>
</gene>
<dbReference type="AlphaFoldDB" id="A0AAQ3PNQ2"/>
<evidence type="ECO:0000256" key="1">
    <source>
        <dbReference type="ARBA" id="ARBA00004251"/>
    </source>
</evidence>
<feature type="transmembrane region" description="Helical" evidence="12">
    <location>
        <begin position="1154"/>
        <end position="1176"/>
    </location>
</feature>
<dbReference type="SMART" id="SM00369">
    <property type="entry name" value="LRR_TYP"/>
    <property type="match status" value="11"/>
</dbReference>
<evidence type="ECO:0000256" key="6">
    <source>
        <dbReference type="ARBA" id="ARBA00022692"/>
    </source>
</evidence>
<dbReference type="InterPro" id="IPR025875">
    <property type="entry name" value="Leu-rich_rpt_4"/>
</dbReference>
<dbReference type="Pfam" id="PF13855">
    <property type="entry name" value="LRR_8"/>
    <property type="match status" value="1"/>
</dbReference>
<keyword evidence="7" id="KW-0732">Signal</keyword>
<evidence type="ECO:0000256" key="9">
    <source>
        <dbReference type="ARBA" id="ARBA00022989"/>
    </source>
</evidence>
<dbReference type="Proteomes" id="UP001341281">
    <property type="component" value="Chromosome 01"/>
</dbReference>
<dbReference type="FunFam" id="3.80.10.10:FF:000383">
    <property type="entry name" value="Leucine-rich repeat receptor protein kinase EMS1"/>
    <property type="match status" value="1"/>
</dbReference>
<evidence type="ECO:0000259" key="13">
    <source>
        <dbReference type="Pfam" id="PF08263"/>
    </source>
</evidence>
<evidence type="ECO:0000313" key="14">
    <source>
        <dbReference type="EMBL" id="WVZ51118.1"/>
    </source>
</evidence>
<keyword evidence="4" id="KW-0433">Leucine-rich repeat</keyword>
<keyword evidence="6 12" id="KW-0812">Transmembrane</keyword>
<dbReference type="GO" id="GO:0009742">
    <property type="term" value="P:brassinosteroid mediated signaling pathway"/>
    <property type="evidence" value="ECO:0007669"/>
    <property type="project" value="UniProtKB-KW"/>
</dbReference>
<dbReference type="InterPro" id="IPR003591">
    <property type="entry name" value="Leu-rich_rpt_typical-subtyp"/>
</dbReference>
<evidence type="ECO:0000256" key="11">
    <source>
        <dbReference type="ARBA" id="ARBA00023180"/>
    </source>
</evidence>
<evidence type="ECO:0000256" key="7">
    <source>
        <dbReference type="ARBA" id="ARBA00022729"/>
    </source>
</evidence>
<name>A0AAQ3PNQ2_PASNO</name>
<dbReference type="InterPro" id="IPR032675">
    <property type="entry name" value="LRR_dom_sf"/>
</dbReference>
<dbReference type="InterPro" id="IPR001611">
    <property type="entry name" value="Leu-rich_rpt"/>
</dbReference>
<keyword evidence="15" id="KW-1185">Reference proteome</keyword>
<feature type="transmembrane region" description="Helical" evidence="12">
    <location>
        <begin position="201"/>
        <end position="223"/>
    </location>
</feature>
<dbReference type="InterPro" id="IPR013210">
    <property type="entry name" value="LRR_N_plant-typ"/>
</dbReference>
<evidence type="ECO:0000256" key="4">
    <source>
        <dbReference type="ARBA" id="ARBA00022614"/>
    </source>
</evidence>
<evidence type="ECO:0000256" key="12">
    <source>
        <dbReference type="SAM" id="Phobius"/>
    </source>
</evidence>
<keyword evidence="8" id="KW-0677">Repeat</keyword>
<keyword evidence="11" id="KW-0325">Glycoprotein</keyword>
<reference evidence="14 15" key="1">
    <citation type="submission" date="2024-02" db="EMBL/GenBank/DDBJ databases">
        <title>High-quality chromosome-scale genome assembly of Pensacola bahiagrass (Paspalum notatum Flugge var. saurae).</title>
        <authorList>
            <person name="Vega J.M."/>
            <person name="Podio M."/>
            <person name="Orjuela J."/>
            <person name="Siena L.A."/>
            <person name="Pessino S.C."/>
            <person name="Combes M.C."/>
            <person name="Mariac C."/>
            <person name="Albertini E."/>
            <person name="Pupilli F."/>
            <person name="Ortiz J.P.A."/>
            <person name="Leblanc O."/>
        </authorList>
    </citation>
    <scope>NUCLEOTIDE SEQUENCE [LARGE SCALE GENOMIC DNA]</scope>
    <source>
        <strain evidence="14">R1</strain>
        <tissue evidence="14">Leaf</tissue>
    </source>
</reference>
<proteinExistence type="inferred from homology"/>
<dbReference type="FunFam" id="3.80.10.10:FF:000095">
    <property type="entry name" value="LRR receptor-like serine/threonine-protein kinase GSO1"/>
    <property type="match status" value="1"/>
</dbReference>
<dbReference type="PANTHER" id="PTHR48063:SF40">
    <property type="entry name" value="LEUCINE-RICH REPEAT-CONTAINING N-TERMINAL PLANT-TYPE DOMAIN-CONTAINING PROTEIN"/>
    <property type="match status" value="1"/>
</dbReference>
<dbReference type="PANTHER" id="PTHR48063">
    <property type="entry name" value="LRR RECEPTOR-LIKE KINASE"/>
    <property type="match status" value="1"/>
</dbReference>
<keyword evidence="3" id="KW-1003">Cell membrane</keyword>
<dbReference type="SUPFAM" id="SSF52047">
    <property type="entry name" value="RNI-like"/>
    <property type="match status" value="1"/>
</dbReference>
<feature type="domain" description="Leucine-rich repeat-containing N-terminal plant-type" evidence="13">
    <location>
        <begin position="282"/>
        <end position="319"/>
    </location>
</feature>
<keyword evidence="10 12" id="KW-0472">Membrane</keyword>
<evidence type="ECO:0000313" key="15">
    <source>
        <dbReference type="Proteomes" id="UP001341281"/>
    </source>
</evidence>
<sequence>MFYGHIPIDITNLRYLRYLNLAGDNISGAIPRSLSNFISMTEHLKEQVNWFSFFFDELDYLFVSYVGQKVDGFGGILSVVMKRQELNYGARIDLSLNHLTGSIPDEIISLHRLLNLNLSSNQLSGSIPENLGSINYLDLSYNNLTGKIPQGHQLDTFYREDPSIYNGNSGVCGPPLQRNCSCSKLSENGYRNTSKNISESMFLYFGLASGFIAGLWVVFCVLLFKRMWRIAYFRIFNEICDKVYVFVNVTWRSYLLMITQALQQPPQPAVAHPSDGVICRPHEMEALLAFKQGITSDQAGVLASWRQGDCCNWRGIRCSNRTGHVIKLRLGSSANNYYGYALVGQISPSLLSLDQLEYLDLSMNSLEGSTGDIPEFLGSFKNLKYLNLSGIPFSGRVPSHLGNLSKLHYLDISGADGTFSVDMSWLTRLQFLEYLSLKAVNLSKVADWPHVVNMIPSLKFLDLSDCMLASANQSIQHRNLTNLEWLDLSGNYFDLQIASCWFWNLTSLKYLSLPFTGMYGQLPQSLGRMVSLQYLDLSNNVISMPMISLKNLCSLRILHLEYCFTYGNINEMIKRLPRCSPNKLQELHLQSNNLTGDLPSVMEYLTSIVILDLSWNNITGLLPTFIGNFSSLQTLDLSGNNFTGGVPYEIGMLTNLTNLYLGYNGFNGVIKQKHFGGLKSLKYLEFAYTSLKIEVRPEWQPPFRLYYADFATCQLGPLFPAWLRWMVDIDFLDISGTGIKDRIPHWFSDAFSNSVYLNLARNEITGNLPRNMEIMPLERLYLNSNNLTGRIPPLPPNLTYLDISLNSLSGPLPSNFLAPNLEELSLFSNRITGAVPEYICKCKELTVLDLANNLFEGPLPPCSGLTKLMTVELSNNSLSGEFPSFMQNSTNLQFLDLAWNKFTGRLPPWIGNLVGLQFLRLKHNMFSGNIPMSITNLGCLQYLDIAENGIYGSLPRHMLNFTAMRMSHSATRYPVQPLFCSYYYIPDEYQSVSLSTDTKGQELNYGSSSHFLSIKMMSIDISSNNLSGKIPEEIVTLDALVNLNLSRNHFSRTIPYDIGVMQSLQSLDLSRNMLSGEIPASMSDMTFLSYLDLSYNNLTGIIPPGSQLDSLYASNPFMYVGNVGLCGPPFIKICSSNNISLESDFKRTEGGPDFFYLGLGCGYIVGIWTVFCVLLFQKRCKAAFFQFIDKSY</sequence>
<evidence type="ECO:0000256" key="5">
    <source>
        <dbReference type="ARBA" id="ARBA00022626"/>
    </source>
</evidence>